<evidence type="ECO:0000313" key="2">
    <source>
        <dbReference type="EMBL" id="JAS31837.1"/>
    </source>
</evidence>
<gene>
    <name evidence="2" type="ORF">g.4739</name>
</gene>
<sequence>MIFIAVILIVILVTNNQIFTQCSDDLSDMEIPAVEDWSEKLNETDENFEAPEFTDEEMSYSSNSIEVKYMKRINILVNKSEETINKAFLIAKTPKVSKQKRYDAYHKMIFNEKKVIAETKKMLDATYFDIRDEKYQAIVKVLEDIDSMKRLKNEIIDVKLDFALKTMNRLIALRRTLQLYNIIKVDESVNPFM</sequence>
<evidence type="ECO:0000256" key="1">
    <source>
        <dbReference type="SAM" id="SignalP"/>
    </source>
</evidence>
<feature type="chain" id="PRO_5008581728" evidence="1">
    <location>
        <begin position="21"/>
        <end position="193"/>
    </location>
</feature>
<organism evidence="2">
    <name type="scientific">Clastoptera arizonana</name>
    <name type="common">Arizona spittle bug</name>
    <dbReference type="NCBI Taxonomy" id="38151"/>
    <lineage>
        <taxon>Eukaryota</taxon>
        <taxon>Metazoa</taxon>
        <taxon>Ecdysozoa</taxon>
        <taxon>Arthropoda</taxon>
        <taxon>Hexapoda</taxon>
        <taxon>Insecta</taxon>
        <taxon>Pterygota</taxon>
        <taxon>Neoptera</taxon>
        <taxon>Paraneoptera</taxon>
        <taxon>Hemiptera</taxon>
        <taxon>Auchenorrhyncha</taxon>
        <taxon>Cercopoidea</taxon>
        <taxon>Clastopteridae</taxon>
        <taxon>Clastoptera</taxon>
    </lineage>
</organism>
<protein>
    <submittedName>
        <fullName evidence="2">Uncharacterized protein</fullName>
    </submittedName>
</protein>
<keyword evidence="1" id="KW-0732">Signal</keyword>
<accession>A0A1B6E1S1</accession>
<dbReference type="AlphaFoldDB" id="A0A1B6E1S1"/>
<proteinExistence type="predicted"/>
<dbReference type="EMBL" id="GEDC01005461">
    <property type="protein sequence ID" value="JAS31837.1"/>
    <property type="molecule type" value="Transcribed_RNA"/>
</dbReference>
<name>A0A1B6E1S1_9HEMI</name>
<reference evidence="2" key="1">
    <citation type="submission" date="2015-12" db="EMBL/GenBank/DDBJ databases">
        <title>De novo transcriptome assembly of four potential Pierce s Disease insect vectors from Arizona vineyards.</title>
        <authorList>
            <person name="Tassone E.E."/>
        </authorList>
    </citation>
    <scope>NUCLEOTIDE SEQUENCE</scope>
</reference>
<feature type="signal peptide" evidence="1">
    <location>
        <begin position="1"/>
        <end position="20"/>
    </location>
</feature>